<evidence type="ECO:0000259" key="4">
    <source>
        <dbReference type="Pfam" id="PF21006"/>
    </source>
</evidence>
<dbReference type="Pfam" id="PF02979">
    <property type="entry name" value="NHase_alpha"/>
    <property type="match status" value="1"/>
</dbReference>
<dbReference type="Pfam" id="PF21006">
    <property type="entry name" value="NHase_beta_N"/>
    <property type="match status" value="1"/>
</dbReference>
<dbReference type="SUPFAM" id="SSF56209">
    <property type="entry name" value="Nitrile hydratase alpha chain"/>
    <property type="match status" value="1"/>
</dbReference>
<evidence type="ECO:0000313" key="6">
    <source>
        <dbReference type="Proteomes" id="UP000765160"/>
    </source>
</evidence>
<dbReference type="InterPro" id="IPR036648">
    <property type="entry name" value="CN_Hdrase_a/SCN_Hdrase_g_sf"/>
</dbReference>
<evidence type="ECO:0000259" key="3">
    <source>
        <dbReference type="Pfam" id="PF02979"/>
    </source>
</evidence>
<dbReference type="EMBL" id="JAAVTX010000006">
    <property type="protein sequence ID" value="NKE47105.1"/>
    <property type="molecule type" value="Genomic_DNA"/>
</dbReference>
<dbReference type="InterPro" id="IPR049054">
    <property type="entry name" value="CN_hydtase_beta-like_N"/>
</dbReference>
<feature type="domain" description="Nitrile hydratase beta subunit-like N-terminal" evidence="4">
    <location>
        <begin position="10"/>
        <end position="105"/>
    </location>
</feature>
<evidence type="ECO:0000256" key="2">
    <source>
        <dbReference type="SAM" id="MobiDB-lite"/>
    </source>
</evidence>
<dbReference type="Proteomes" id="UP000765160">
    <property type="component" value="Unassembled WGS sequence"/>
</dbReference>
<protein>
    <submittedName>
        <fullName evidence="5">Nitrile hydratase subunit beta</fullName>
    </submittedName>
</protein>
<gene>
    <name evidence="5" type="ORF">HB662_20165</name>
</gene>
<dbReference type="SUPFAM" id="SSF50090">
    <property type="entry name" value="Electron transport accessory proteins"/>
    <property type="match status" value="1"/>
</dbReference>
<dbReference type="Gene3D" id="1.10.472.20">
    <property type="entry name" value="Nitrile hydratase, beta subunit"/>
    <property type="match status" value="1"/>
</dbReference>
<keyword evidence="6" id="KW-1185">Reference proteome</keyword>
<feature type="domain" description="Nitrile hydratase alpha/Thiocyanate hydrolase gamma" evidence="3">
    <location>
        <begin position="152"/>
        <end position="329"/>
    </location>
</feature>
<organism evidence="5 6">
    <name type="scientific">Falsiroseomonas frigidaquae</name>
    <dbReference type="NCBI Taxonomy" id="487318"/>
    <lineage>
        <taxon>Bacteria</taxon>
        <taxon>Pseudomonadati</taxon>
        <taxon>Pseudomonadota</taxon>
        <taxon>Alphaproteobacteria</taxon>
        <taxon>Acetobacterales</taxon>
        <taxon>Roseomonadaceae</taxon>
        <taxon>Falsiroseomonas</taxon>
    </lineage>
</organism>
<dbReference type="RefSeq" id="WP_168052114.1">
    <property type="nucleotide sequence ID" value="NZ_JAATJR010000006.1"/>
</dbReference>
<keyword evidence="1" id="KW-0479">Metal-binding</keyword>
<comment type="caution">
    <text evidence="5">The sequence shown here is derived from an EMBL/GenBank/DDBJ whole genome shotgun (WGS) entry which is preliminary data.</text>
</comment>
<dbReference type="InterPro" id="IPR042262">
    <property type="entry name" value="CN_hydtase_beta_C"/>
</dbReference>
<evidence type="ECO:0000313" key="5">
    <source>
        <dbReference type="EMBL" id="NKE47105.1"/>
    </source>
</evidence>
<proteinExistence type="predicted"/>
<sequence length="331" mass="37236">MDDLPHDHPPHDAGGRFDGPVQRAEHEAAHWEKEADAIRMLLSDAKRRIFTTDESRRVQEQLDSATYWAMPYYERWILAFSSLLIEKGIVTEAEVLAEEQRLRAAGLDVVEDHHNHHDDHGHDHDHHDHDHEHHPYQEDHDAAEERLSPLRLRGVAMRNLLLAKGVLTAAEIREEIARMDARGPHNGAAIVVRAWTDADFAQRLADDAVAAAAELGLDAAGTKLAALFNTETRHHLVVCTLCSCYPRSILGRPPAWYKSRAYRARAVRDPRGILAEFGTMLPPGVELRVHDSNAELRYLVVPKRPAGTEGWDADRLTSLVTRDGMIGVTRI</sequence>
<evidence type="ECO:0000256" key="1">
    <source>
        <dbReference type="ARBA" id="ARBA00022723"/>
    </source>
</evidence>
<reference evidence="5 6" key="1">
    <citation type="submission" date="2020-03" db="EMBL/GenBank/DDBJ databases">
        <title>Roseomonas selenitidurans sp. nov. isolated from soil.</title>
        <authorList>
            <person name="Liu H."/>
        </authorList>
    </citation>
    <scope>NUCLEOTIDE SEQUENCE [LARGE SCALE GENOMIC DNA]</scope>
    <source>
        <strain evidence="5 6">JCM 15073</strain>
    </source>
</reference>
<name>A0ABX1F421_9PROT</name>
<feature type="region of interest" description="Disordered" evidence="2">
    <location>
        <begin position="1"/>
        <end position="26"/>
    </location>
</feature>
<dbReference type="InterPro" id="IPR004232">
    <property type="entry name" value="CN_Hdrtase_a/SCN_Hdrlase_g"/>
</dbReference>
<dbReference type="InterPro" id="IPR008990">
    <property type="entry name" value="Elect_transpt_acc-like_dom_sf"/>
</dbReference>
<dbReference type="Gene3D" id="3.90.330.10">
    <property type="entry name" value="Nitrile hydratase alpha /Thiocyanate hydrolase gamma"/>
    <property type="match status" value="1"/>
</dbReference>
<accession>A0ABX1F421</accession>
<feature type="region of interest" description="Disordered" evidence="2">
    <location>
        <begin position="113"/>
        <end position="142"/>
    </location>
</feature>
<feature type="compositionally biased region" description="Basic and acidic residues" evidence="2">
    <location>
        <begin position="1"/>
        <end position="15"/>
    </location>
</feature>